<dbReference type="GO" id="GO:0009143">
    <property type="term" value="P:nucleoside triphosphate catabolic process"/>
    <property type="evidence" value="ECO:0007669"/>
    <property type="project" value="InterPro"/>
</dbReference>
<dbReference type="PANTHER" id="PTHR42702">
    <property type="entry name" value="NUCLEOTIDE PYROPHOSPHOHYDROLASE"/>
    <property type="match status" value="1"/>
</dbReference>
<dbReference type="Proteomes" id="UP000231453">
    <property type="component" value="Unassembled WGS sequence"/>
</dbReference>
<dbReference type="InterPro" id="IPR025984">
    <property type="entry name" value="DCTPP"/>
</dbReference>
<proteinExistence type="predicted"/>
<dbReference type="Gene3D" id="1.10.287.1080">
    <property type="entry name" value="MazG-like"/>
    <property type="match status" value="1"/>
</dbReference>
<sequence>MLNIKQIQKEIFENKKTKGFNITDINLEFAYTFDELAEAHQAYIKKLPDVGEELADVIIYLIGLAQILNIDLEKEILNKIEKNKKREYKQIDGVNVRTKEALNDIYE</sequence>
<evidence type="ECO:0008006" key="3">
    <source>
        <dbReference type="Google" id="ProtNLM"/>
    </source>
</evidence>
<dbReference type="GO" id="GO:0047429">
    <property type="term" value="F:nucleoside triphosphate diphosphatase activity"/>
    <property type="evidence" value="ECO:0007669"/>
    <property type="project" value="InterPro"/>
</dbReference>
<dbReference type="PANTHER" id="PTHR42702:SF1">
    <property type="entry name" value="REGULATORY PROTEIN FOR BETA-LACTAMASE"/>
    <property type="match status" value="1"/>
</dbReference>
<protein>
    <recommendedName>
        <fullName evidence="3">Pyrophosphatase</fullName>
    </recommendedName>
</protein>
<comment type="caution">
    <text evidence="1">The sequence shown here is derived from an EMBL/GenBank/DDBJ whole genome shotgun (WGS) entry which is preliminary data.</text>
</comment>
<accession>A0A2M7VAT3</accession>
<reference evidence="2" key="1">
    <citation type="submission" date="2017-09" db="EMBL/GenBank/DDBJ databases">
        <title>Depth-based differentiation of microbial function through sediment-hosted aquifers and enrichment of novel symbionts in the deep terrestrial subsurface.</title>
        <authorList>
            <person name="Probst A.J."/>
            <person name="Ladd B."/>
            <person name="Jarett J.K."/>
            <person name="Geller-Mcgrath D.E."/>
            <person name="Sieber C.M.K."/>
            <person name="Emerson J.B."/>
            <person name="Anantharaman K."/>
            <person name="Thomas B.C."/>
            <person name="Malmstrom R."/>
            <person name="Stieglmeier M."/>
            <person name="Klingl A."/>
            <person name="Woyke T."/>
            <person name="Ryan C.M."/>
            <person name="Banfield J.F."/>
        </authorList>
    </citation>
    <scope>NUCLEOTIDE SEQUENCE [LARGE SCALE GENOMIC DNA]</scope>
</reference>
<dbReference type="Pfam" id="PF12643">
    <property type="entry name" value="MazG-like"/>
    <property type="match status" value="1"/>
</dbReference>
<dbReference type="AlphaFoldDB" id="A0A2M7VAT3"/>
<dbReference type="SUPFAM" id="SSF101386">
    <property type="entry name" value="all-alpha NTP pyrophosphatases"/>
    <property type="match status" value="1"/>
</dbReference>
<evidence type="ECO:0000313" key="2">
    <source>
        <dbReference type="Proteomes" id="UP000231453"/>
    </source>
</evidence>
<dbReference type="EMBL" id="PFPL01000037">
    <property type="protein sequence ID" value="PIZ95996.1"/>
    <property type="molecule type" value="Genomic_DNA"/>
</dbReference>
<evidence type="ECO:0000313" key="1">
    <source>
        <dbReference type="EMBL" id="PIZ95996.1"/>
    </source>
</evidence>
<name>A0A2M7VAT3_9BACT</name>
<gene>
    <name evidence="1" type="ORF">COX80_02565</name>
</gene>
<organism evidence="1 2">
    <name type="scientific">Candidatus Magasanikbacteria bacterium CG_4_10_14_0_2_um_filter_33_14</name>
    <dbReference type="NCBI Taxonomy" id="1974636"/>
    <lineage>
        <taxon>Bacteria</taxon>
        <taxon>Candidatus Magasanikiibacteriota</taxon>
    </lineage>
</organism>